<evidence type="ECO:0000313" key="3">
    <source>
        <dbReference type="EMBL" id="MCI2241431.1"/>
    </source>
</evidence>
<accession>A0ABS9WEY4</accession>
<dbReference type="RefSeq" id="WP_242164267.1">
    <property type="nucleotide sequence ID" value="NZ_JAJMLW010000001.1"/>
</dbReference>
<comment type="caution">
    <text evidence="3">The sequence shown here is derived from an EMBL/GenBank/DDBJ whole genome shotgun (WGS) entry which is preliminary data.</text>
</comment>
<keyword evidence="4" id="KW-1185">Reference proteome</keyword>
<keyword evidence="1" id="KW-0472">Membrane</keyword>
<name>A0ABS9WEY4_9ACTN</name>
<feature type="transmembrane region" description="Helical" evidence="1">
    <location>
        <begin position="98"/>
        <end position="116"/>
    </location>
</feature>
<feature type="signal peptide" evidence="2">
    <location>
        <begin position="1"/>
        <end position="26"/>
    </location>
</feature>
<sequence>MVKKLLITFAALALIGACVLGAGALAQPGAAPVPVPIEESSPCPATGCASGSCHGFDDVPEPDGVHEMTCPEAGCASVECHAWDTLRGRYHQASDASLNLWILMPVAVVIALVLVVRKVR</sequence>
<reference evidence="3" key="1">
    <citation type="submission" date="2021-11" db="EMBL/GenBank/DDBJ databases">
        <title>A Novel Adlercreutzia Species, isolated from a Allomyrina dichotoma larva feces.</title>
        <authorList>
            <person name="Suh M.K."/>
        </authorList>
    </citation>
    <scope>NUCLEOTIDE SEQUENCE</scope>
    <source>
        <strain evidence="3">JBNU-10</strain>
    </source>
</reference>
<proteinExistence type="predicted"/>
<evidence type="ECO:0000256" key="2">
    <source>
        <dbReference type="SAM" id="SignalP"/>
    </source>
</evidence>
<protein>
    <submittedName>
        <fullName evidence="3">Uncharacterized protein</fullName>
    </submittedName>
</protein>
<evidence type="ECO:0000313" key="4">
    <source>
        <dbReference type="Proteomes" id="UP001430755"/>
    </source>
</evidence>
<dbReference type="EMBL" id="JAJMLW010000001">
    <property type="protein sequence ID" value="MCI2241431.1"/>
    <property type="molecule type" value="Genomic_DNA"/>
</dbReference>
<keyword evidence="1" id="KW-0812">Transmembrane</keyword>
<dbReference type="PROSITE" id="PS51257">
    <property type="entry name" value="PROKAR_LIPOPROTEIN"/>
    <property type="match status" value="1"/>
</dbReference>
<keyword evidence="2" id="KW-0732">Signal</keyword>
<gene>
    <name evidence="3" type="ORF">LPT13_03565</name>
</gene>
<feature type="chain" id="PRO_5047449972" evidence="2">
    <location>
        <begin position="27"/>
        <end position="120"/>
    </location>
</feature>
<dbReference type="Proteomes" id="UP001430755">
    <property type="component" value="Unassembled WGS sequence"/>
</dbReference>
<keyword evidence="1" id="KW-1133">Transmembrane helix</keyword>
<evidence type="ECO:0000256" key="1">
    <source>
        <dbReference type="SAM" id="Phobius"/>
    </source>
</evidence>
<organism evidence="3 4">
    <name type="scientific">Adlercreutzia faecimuris</name>
    <dbReference type="NCBI Taxonomy" id="2897341"/>
    <lineage>
        <taxon>Bacteria</taxon>
        <taxon>Bacillati</taxon>
        <taxon>Actinomycetota</taxon>
        <taxon>Coriobacteriia</taxon>
        <taxon>Eggerthellales</taxon>
        <taxon>Eggerthellaceae</taxon>
        <taxon>Adlercreutzia</taxon>
    </lineage>
</organism>